<feature type="transmembrane region" description="Helical" evidence="8">
    <location>
        <begin position="12"/>
        <end position="32"/>
    </location>
</feature>
<dbReference type="SMART" id="SM00220">
    <property type="entry name" value="S_TKc"/>
    <property type="match status" value="1"/>
</dbReference>
<gene>
    <name evidence="10" type="ORF">AcdelDRAFT_2073</name>
</gene>
<evidence type="ECO:0000256" key="3">
    <source>
        <dbReference type="ARBA" id="ARBA00022679"/>
    </source>
</evidence>
<dbReference type="Pfam" id="PF00069">
    <property type="entry name" value="Pkinase"/>
    <property type="match status" value="1"/>
</dbReference>
<organism evidence="10 11">
    <name type="scientific">Acidovorax delafieldii 2AN</name>
    <dbReference type="NCBI Taxonomy" id="573060"/>
    <lineage>
        <taxon>Bacteria</taxon>
        <taxon>Pseudomonadati</taxon>
        <taxon>Pseudomonadota</taxon>
        <taxon>Betaproteobacteria</taxon>
        <taxon>Burkholderiales</taxon>
        <taxon>Comamonadaceae</taxon>
        <taxon>Acidovorax</taxon>
    </lineage>
</organism>
<keyword evidence="5 10" id="KW-0418">Kinase</keyword>
<dbReference type="SUPFAM" id="SSF56112">
    <property type="entry name" value="Protein kinase-like (PK-like)"/>
    <property type="match status" value="1"/>
</dbReference>
<reference evidence="10 11" key="1">
    <citation type="submission" date="2009-05" db="EMBL/GenBank/DDBJ databases">
        <title>The draft genome of Acidovorax delafieldii 2AN.</title>
        <authorList>
            <consortium name="US DOE Joint Genome Institute (JGI-PGF)"/>
            <person name="Lucas S."/>
            <person name="Copeland A."/>
            <person name="Lapidus A."/>
            <person name="Glavina del Rio T."/>
            <person name="Tice H."/>
            <person name="Bruce D."/>
            <person name="Goodwin L."/>
            <person name="Pitluck S."/>
            <person name="Larimer F."/>
            <person name="Land M.L."/>
            <person name="Hauser L."/>
            <person name="Shelobolina E.S."/>
            <person name="Picardal F."/>
            <person name="Roden E."/>
            <person name="Emerson D."/>
        </authorList>
    </citation>
    <scope>NUCLEOTIDE SEQUENCE [LARGE SCALE GENOMIC DNA]</scope>
    <source>
        <strain evidence="10 11">2AN</strain>
    </source>
</reference>
<dbReference type="GO" id="GO:0005524">
    <property type="term" value="F:ATP binding"/>
    <property type="evidence" value="ECO:0007669"/>
    <property type="project" value="UniProtKB-UniRule"/>
</dbReference>
<evidence type="ECO:0000259" key="9">
    <source>
        <dbReference type="PROSITE" id="PS50011"/>
    </source>
</evidence>
<dbReference type="PANTHER" id="PTHR43289">
    <property type="entry name" value="MITOGEN-ACTIVATED PROTEIN KINASE KINASE KINASE 20-RELATED"/>
    <property type="match status" value="1"/>
</dbReference>
<dbReference type="RefSeq" id="WP_005796221.1">
    <property type="nucleotide sequence ID" value="NZ_ACQT01000060.1"/>
</dbReference>
<feature type="transmembrane region" description="Helical" evidence="8">
    <location>
        <begin position="418"/>
        <end position="438"/>
    </location>
</feature>
<evidence type="ECO:0000256" key="8">
    <source>
        <dbReference type="SAM" id="Phobius"/>
    </source>
</evidence>
<dbReference type="PROSITE" id="PS00108">
    <property type="entry name" value="PROTEIN_KINASE_ST"/>
    <property type="match status" value="1"/>
</dbReference>
<keyword evidence="11" id="KW-1185">Reference proteome</keyword>
<evidence type="ECO:0000256" key="2">
    <source>
        <dbReference type="ARBA" id="ARBA00022527"/>
    </source>
</evidence>
<dbReference type="InterPro" id="IPR008271">
    <property type="entry name" value="Ser/Thr_kinase_AS"/>
</dbReference>
<dbReference type="InterPro" id="IPR000719">
    <property type="entry name" value="Prot_kinase_dom"/>
</dbReference>
<dbReference type="Gene3D" id="1.10.510.10">
    <property type="entry name" value="Transferase(Phosphotransferase) domain 1"/>
    <property type="match status" value="1"/>
</dbReference>
<dbReference type="Gene3D" id="3.30.200.20">
    <property type="entry name" value="Phosphorylase Kinase, domain 1"/>
    <property type="match status" value="1"/>
</dbReference>
<dbReference type="Proteomes" id="UP000003856">
    <property type="component" value="Unassembled WGS sequence"/>
</dbReference>
<dbReference type="Pfam" id="PF05226">
    <property type="entry name" value="CHASE2"/>
    <property type="match status" value="1"/>
</dbReference>
<feature type="binding site" evidence="7">
    <location>
        <position position="596"/>
    </location>
    <ligand>
        <name>ATP</name>
        <dbReference type="ChEBI" id="CHEBI:30616"/>
    </ligand>
</feature>
<dbReference type="EC" id="2.7.11.1" evidence="1"/>
<dbReference type="CDD" id="cd14014">
    <property type="entry name" value="STKc_PknB_like"/>
    <property type="match status" value="1"/>
</dbReference>
<dbReference type="InterPro" id="IPR007890">
    <property type="entry name" value="CHASE2"/>
</dbReference>
<evidence type="ECO:0000256" key="7">
    <source>
        <dbReference type="PROSITE-ProRule" id="PRU10141"/>
    </source>
</evidence>
<evidence type="ECO:0000256" key="6">
    <source>
        <dbReference type="ARBA" id="ARBA00022840"/>
    </source>
</evidence>
<dbReference type="InterPro" id="IPR017441">
    <property type="entry name" value="Protein_kinase_ATP_BS"/>
</dbReference>
<dbReference type="PATRIC" id="fig|573060.9.peg.3047"/>
<dbReference type="FunFam" id="1.10.510.10:FF:000021">
    <property type="entry name" value="Serine/threonine protein kinase"/>
    <property type="match status" value="1"/>
</dbReference>
<dbReference type="AlphaFoldDB" id="C5T593"/>
<dbReference type="Gene3D" id="1.25.40.10">
    <property type="entry name" value="Tetratricopeptide repeat domain"/>
    <property type="match status" value="1"/>
</dbReference>
<dbReference type="SUPFAM" id="SSF48452">
    <property type="entry name" value="TPR-like"/>
    <property type="match status" value="1"/>
</dbReference>
<dbReference type="EMBL" id="ACQT01000060">
    <property type="protein sequence ID" value="EER60356.1"/>
    <property type="molecule type" value="Genomic_DNA"/>
</dbReference>
<evidence type="ECO:0000256" key="4">
    <source>
        <dbReference type="ARBA" id="ARBA00022741"/>
    </source>
</evidence>
<dbReference type="OrthoDB" id="9791419at2"/>
<dbReference type="InterPro" id="IPR011990">
    <property type="entry name" value="TPR-like_helical_dom_sf"/>
</dbReference>
<keyword evidence="8" id="KW-0472">Membrane</keyword>
<feature type="transmembrane region" description="Helical" evidence="8">
    <location>
        <begin position="365"/>
        <end position="386"/>
    </location>
</feature>
<dbReference type="GO" id="GO:0004674">
    <property type="term" value="F:protein serine/threonine kinase activity"/>
    <property type="evidence" value="ECO:0007669"/>
    <property type="project" value="UniProtKB-KW"/>
</dbReference>
<evidence type="ECO:0000256" key="1">
    <source>
        <dbReference type="ARBA" id="ARBA00012513"/>
    </source>
</evidence>
<accession>C5T593</accession>
<keyword evidence="6 7" id="KW-0067">ATP-binding</keyword>
<protein>
    <recommendedName>
        <fullName evidence="1">non-specific serine/threonine protein kinase</fullName>
        <ecNumber evidence="1">2.7.11.1</ecNumber>
    </recommendedName>
</protein>
<evidence type="ECO:0000313" key="10">
    <source>
        <dbReference type="EMBL" id="EER60356.1"/>
    </source>
</evidence>
<keyword evidence="8" id="KW-0812">Transmembrane</keyword>
<dbReference type="PROSITE" id="PS00107">
    <property type="entry name" value="PROTEIN_KINASE_ATP"/>
    <property type="match status" value="1"/>
</dbReference>
<dbReference type="SMART" id="SM01080">
    <property type="entry name" value="CHASE2"/>
    <property type="match status" value="1"/>
</dbReference>
<name>C5T593_ACIDE</name>
<dbReference type="InterPro" id="IPR011009">
    <property type="entry name" value="Kinase-like_dom_sf"/>
</dbReference>
<comment type="caution">
    <text evidence="10">The sequence shown here is derived from an EMBL/GenBank/DDBJ whole genome shotgun (WGS) entry which is preliminary data.</text>
</comment>
<feature type="domain" description="Protein kinase" evidence="9">
    <location>
        <begin position="567"/>
        <end position="830"/>
    </location>
</feature>
<keyword evidence="4 7" id="KW-0547">Nucleotide-binding</keyword>
<keyword evidence="2 10" id="KW-0723">Serine/threonine-protein kinase</keyword>
<keyword evidence="3" id="KW-0808">Transferase</keyword>
<keyword evidence="8" id="KW-1133">Transmembrane helix</keyword>
<proteinExistence type="predicted"/>
<dbReference type="PANTHER" id="PTHR43289:SF6">
    <property type="entry name" value="SERINE_THREONINE-PROTEIN KINASE NEKL-3"/>
    <property type="match status" value="1"/>
</dbReference>
<dbReference type="PROSITE" id="PS50011">
    <property type="entry name" value="PROTEIN_KINASE_DOM"/>
    <property type="match status" value="1"/>
</dbReference>
<sequence>MGRPSSARRLFGWRAEGIYCTLVVAALAALYGTTDFAHGPGRRLYDAAVSATTAPTLPEIALIAIDEASLAQLGGWPLPRDTYARLIDLLASAGAKTVVLTTPFFEPQTDRGLSYLRKVRDSLAALPADSAATADIARTIAEGEIALDTDSRLAASMQRAGNVLLLSTYADAGSSTPAPSYAQRSMLAGAGNFAAPAGTARYPIPTLSQAAAGLGHLQPHLDADGTVRQLPLLLRQGGDAAASLALLTTLRSLRMGMGSLALDHAPPALQAGTLRWPTGEESFVRPLFPAAGNGSSPSTLSFADVLAGKAATAQLRDKIVLIGTTAPGLAPEWPVPGGQTLAPVEVLAHLVSGIRQGRMVAEPSWSMYATGAAALAVALYCALCAPRLRTSRVTCIGAVGAVALVGTEWGTLRYMQQWVPLVPAALLLAAGTAAILALRLFKSVSGEPSADQATAESHRMMALALHGQGQLDMAFDRLRRIPPSDALMDNLYHLAQDFERKHDFAKAQAAYERILRHDRLYKDVRARYKRARALAQAEPASMVSPPPPPVSVPAEATLTTRPMLGRYQIDKEIGKGSMGLVYRGLDPKIGRVVAIKTLALSQEFEGEALVDARARFFREAETAGRLQHPSIVTIFDAGEDQELAYIAMEFLKGADLTQAGQPMHLLPVEQVLSIMARVADALDYAHAHQVIHRDIKPANIMYDATSDTVKVTDFGIARITDSSKTRTGLVLGTPSFMSPEQLAGKKVDGRSDLYSLGVTLYQLLTGVLPLRGDSMTELMHRIANMEPPDVRQQRAELSPEIAQVVARSLQKRPEARYQTGRQFADDLRWAAASMARAPELPDEALVYDGARDAGGPDRMDFQETVMELPAVRNSVLPPSSDAR</sequence>
<evidence type="ECO:0000256" key="5">
    <source>
        <dbReference type="ARBA" id="ARBA00022777"/>
    </source>
</evidence>
<evidence type="ECO:0000313" key="11">
    <source>
        <dbReference type="Proteomes" id="UP000003856"/>
    </source>
</evidence>